<proteinExistence type="predicted"/>
<dbReference type="SUPFAM" id="SSF144232">
    <property type="entry name" value="HIT/MYND zinc finger-like"/>
    <property type="match status" value="1"/>
</dbReference>
<dbReference type="OrthoDB" id="77368at2759"/>
<dbReference type="PROSITE" id="PS50865">
    <property type="entry name" value="ZF_MYND_2"/>
    <property type="match status" value="1"/>
</dbReference>
<comment type="caution">
    <text evidence="6">The sequence shown here is derived from an EMBL/GenBank/DDBJ whole genome shotgun (WGS) entry which is preliminary data.</text>
</comment>
<dbReference type="AlphaFoldDB" id="A0A835YGK0"/>
<protein>
    <recommendedName>
        <fullName evidence="5">MYND-type domain-containing protein</fullName>
    </recommendedName>
</protein>
<keyword evidence="7" id="KW-1185">Reference proteome</keyword>
<dbReference type="Pfam" id="PF01753">
    <property type="entry name" value="zf-MYND"/>
    <property type="match status" value="1"/>
</dbReference>
<feature type="domain" description="MYND-type" evidence="5">
    <location>
        <begin position="425"/>
        <end position="466"/>
    </location>
</feature>
<sequence length="479" mass="49428">MKSTAHGVSLAPADEAQLEQIQRALPPGAPKLSMCGAFALASKAACALLRAQLPLDHAEPLRRRELLRRAAYRHQRPHHHLLLGNSDEPTLERWDEMARAKDFSCACALCAGRDATCGVKCLRCTDGVVMPTFAPPPPDAREVPGMEAAAWRCDACGQAPEAAQLAAQLVEAQRMETSVRETAAQARSGRSVHEGGARELKALEALLRRARRELCGMHSVALCAAREVQLLQGAPAMLARSDGDTATADRHGKVAAAYGVMRVRLVDCAATRCARGGDGGGGGGGSGGGAACEYPVAAGNVENEYTALKQILELRNSKAFIQEQSADDVRRLARYLPLAACDRGADYDTVLAAAAVLGAPPPRRAAADARPLRCAACARGSGGAAAGDGALLAAAAAALGMPPLRTAAASPVRSAAPVQGGSSNAARAGTPAAAAALLLCGGCRLVGYCSRECQVQHWKKCHKAVCKMLATSGGSGGGK</sequence>
<keyword evidence="1" id="KW-0479">Metal-binding</keyword>
<gene>
    <name evidence="6" type="ORF">JKP88DRAFT_339608</name>
</gene>
<keyword evidence="3" id="KW-0862">Zinc</keyword>
<reference evidence="6" key="1">
    <citation type="submission" date="2021-02" db="EMBL/GenBank/DDBJ databases">
        <title>First Annotated Genome of the Yellow-green Alga Tribonema minus.</title>
        <authorList>
            <person name="Mahan K.M."/>
        </authorList>
    </citation>
    <scope>NUCLEOTIDE SEQUENCE</scope>
    <source>
        <strain evidence="6">UTEX B ZZ1240</strain>
    </source>
</reference>
<dbReference type="Proteomes" id="UP000664859">
    <property type="component" value="Unassembled WGS sequence"/>
</dbReference>
<evidence type="ECO:0000256" key="3">
    <source>
        <dbReference type="ARBA" id="ARBA00022833"/>
    </source>
</evidence>
<dbReference type="Gene3D" id="6.10.140.2220">
    <property type="match status" value="1"/>
</dbReference>
<evidence type="ECO:0000256" key="4">
    <source>
        <dbReference type="PROSITE-ProRule" id="PRU00134"/>
    </source>
</evidence>
<accession>A0A835YGK0</accession>
<dbReference type="EMBL" id="JAFCMP010000555">
    <property type="protein sequence ID" value="KAG5175049.1"/>
    <property type="molecule type" value="Genomic_DNA"/>
</dbReference>
<evidence type="ECO:0000313" key="7">
    <source>
        <dbReference type="Proteomes" id="UP000664859"/>
    </source>
</evidence>
<dbReference type="GO" id="GO:0008270">
    <property type="term" value="F:zinc ion binding"/>
    <property type="evidence" value="ECO:0007669"/>
    <property type="project" value="UniProtKB-KW"/>
</dbReference>
<dbReference type="InterPro" id="IPR002893">
    <property type="entry name" value="Znf_MYND"/>
</dbReference>
<organism evidence="6 7">
    <name type="scientific">Tribonema minus</name>
    <dbReference type="NCBI Taxonomy" id="303371"/>
    <lineage>
        <taxon>Eukaryota</taxon>
        <taxon>Sar</taxon>
        <taxon>Stramenopiles</taxon>
        <taxon>Ochrophyta</taxon>
        <taxon>PX clade</taxon>
        <taxon>Xanthophyceae</taxon>
        <taxon>Tribonematales</taxon>
        <taxon>Tribonemataceae</taxon>
        <taxon>Tribonema</taxon>
    </lineage>
</organism>
<evidence type="ECO:0000256" key="1">
    <source>
        <dbReference type="ARBA" id="ARBA00022723"/>
    </source>
</evidence>
<name>A0A835YGK0_9STRA</name>
<evidence type="ECO:0000256" key="2">
    <source>
        <dbReference type="ARBA" id="ARBA00022771"/>
    </source>
</evidence>
<evidence type="ECO:0000313" key="6">
    <source>
        <dbReference type="EMBL" id="KAG5175049.1"/>
    </source>
</evidence>
<evidence type="ECO:0000259" key="5">
    <source>
        <dbReference type="PROSITE" id="PS50865"/>
    </source>
</evidence>
<keyword evidence="2 4" id="KW-0863">Zinc-finger</keyword>